<organism evidence="3 4">
    <name type="scientific">Galendromus occidentalis</name>
    <name type="common">western predatory mite</name>
    <dbReference type="NCBI Taxonomy" id="34638"/>
    <lineage>
        <taxon>Eukaryota</taxon>
        <taxon>Metazoa</taxon>
        <taxon>Ecdysozoa</taxon>
        <taxon>Arthropoda</taxon>
        <taxon>Chelicerata</taxon>
        <taxon>Arachnida</taxon>
        <taxon>Acari</taxon>
        <taxon>Parasitiformes</taxon>
        <taxon>Mesostigmata</taxon>
        <taxon>Gamasina</taxon>
        <taxon>Phytoseioidea</taxon>
        <taxon>Phytoseiidae</taxon>
        <taxon>Typhlodrominae</taxon>
        <taxon>Galendromus</taxon>
    </lineage>
</organism>
<feature type="compositionally biased region" description="Pro residues" evidence="1">
    <location>
        <begin position="331"/>
        <end position="343"/>
    </location>
</feature>
<reference evidence="4" key="1">
    <citation type="submission" date="2025-08" db="UniProtKB">
        <authorList>
            <consortium name="RefSeq"/>
        </authorList>
    </citation>
    <scope>IDENTIFICATION</scope>
</reference>
<dbReference type="Gene3D" id="1.10.132.110">
    <property type="entry name" value="Serum amyloid A protein"/>
    <property type="match status" value="1"/>
</dbReference>
<dbReference type="GeneID" id="108864814"/>
<evidence type="ECO:0000256" key="2">
    <source>
        <dbReference type="SAM" id="SignalP"/>
    </source>
</evidence>
<keyword evidence="3" id="KW-1185">Reference proteome</keyword>
<feature type="signal peptide" evidence="2">
    <location>
        <begin position="1"/>
        <end position="18"/>
    </location>
</feature>
<feature type="region of interest" description="Disordered" evidence="1">
    <location>
        <begin position="322"/>
        <end position="391"/>
    </location>
</feature>
<evidence type="ECO:0000313" key="3">
    <source>
        <dbReference type="Proteomes" id="UP000694867"/>
    </source>
</evidence>
<feature type="chain" id="PRO_5042610398" evidence="2">
    <location>
        <begin position="19"/>
        <end position="391"/>
    </location>
</feature>
<gene>
    <name evidence="4" type="primary">LOC108864814</name>
</gene>
<keyword evidence="2" id="KW-0732">Signal</keyword>
<dbReference type="Proteomes" id="UP000694867">
    <property type="component" value="Unplaced"/>
</dbReference>
<evidence type="ECO:0000256" key="1">
    <source>
        <dbReference type="SAM" id="MobiDB-lite"/>
    </source>
</evidence>
<dbReference type="RefSeq" id="XP_018496565.1">
    <property type="nucleotide sequence ID" value="XM_018641049.1"/>
</dbReference>
<dbReference type="AlphaFoldDB" id="A0AAJ7PAH5"/>
<sequence>MRLWCPLVLLSFALPVFASPILVRWDEFALCLRKHLKRQFSPNVICATRKMASNFRRSVRCPGCEKFFHCQANYEAVFHCSQAAEAIQTAQVFSDCREYAQLGGSAAASLSDRQRANLVGRRGGDCVGEFLTKAPDFSLASVFNLGAPRKCQWNPYENTCGTAGGEVIASADYPPLPSTTARPYAHQDSPYSNSVAASSQSPFSLATLINLTQPLFNLKPTGAEKAPSLIGTLQTLNSIKNKLPQFSTDTAVEPNTKPANDEENIIAMTTPVPGEPRPPRIPIVNSDLPDQNLHTTVQDDPLFGSIASAFGSFFGKPPLIGQDENLAASAPHPPNEQRPPPILIPLNEENTYARPERGSTTATGDASRKLAHNQDGTSKQSFIFPASKRDS</sequence>
<dbReference type="KEGG" id="goe:108864814"/>
<protein>
    <submittedName>
        <fullName evidence="4">Uncharacterized protein LOC108864814</fullName>
    </submittedName>
</protein>
<evidence type="ECO:0000313" key="4">
    <source>
        <dbReference type="RefSeq" id="XP_018496565.1"/>
    </source>
</evidence>
<accession>A0AAJ7PAH5</accession>
<proteinExistence type="predicted"/>
<name>A0AAJ7PAH5_9ACAR</name>